<dbReference type="Proteomes" id="UP000754644">
    <property type="component" value="Unassembled WGS sequence"/>
</dbReference>
<reference evidence="5" key="1">
    <citation type="submission" date="2020-05" db="EMBL/GenBank/DDBJ databases">
        <title>Sulfur intermediates as new biogeochemical hubs in an aquatic model microbial ecosystem.</title>
        <authorList>
            <person name="Vigneron A."/>
        </authorList>
    </citation>
    <scope>NUCLEOTIDE SEQUENCE</scope>
    <source>
        <strain evidence="5">Bin.250</strain>
    </source>
</reference>
<keyword evidence="3" id="KW-0520">NAD</keyword>
<evidence type="ECO:0000256" key="1">
    <source>
        <dbReference type="ARBA" id="ARBA00009986"/>
    </source>
</evidence>
<comment type="similarity">
    <text evidence="1">Belongs to the aldehyde dehydrogenase family.</text>
</comment>
<feature type="domain" description="Aldehyde dehydrogenase" evidence="4">
    <location>
        <begin position="21"/>
        <end position="129"/>
    </location>
</feature>
<dbReference type="PANTHER" id="PTHR43570:SF20">
    <property type="entry name" value="ALDEHYDE DEHYDROGENASE ALDX-RELATED"/>
    <property type="match status" value="1"/>
</dbReference>
<dbReference type="SUPFAM" id="SSF53720">
    <property type="entry name" value="ALDH-like"/>
    <property type="match status" value="1"/>
</dbReference>
<organism evidence="5 6">
    <name type="scientific">SAR86 cluster bacterium</name>
    <dbReference type="NCBI Taxonomy" id="2030880"/>
    <lineage>
        <taxon>Bacteria</taxon>
        <taxon>Pseudomonadati</taxon>
        <taxon>Pseudomonadota</taxon>
        <taxon>Gammaproteobacteria</taxon>
        <taxon>SAR86 cluster</taxon>
    </lineage>
</organism>
<evidence type="ECO:0000256" key="3">
    <source>
        <dbReference type="ARBA" id="ARBA00023027"/>
    </source>
</evidence>
<dbReference type="PANTHER" id="PTHR43570">
    <property type="entry name" value="ALDEHYDE DEHYDROGENASE"/>
    <property type="match status" value="1"/>
</dbReference>
<dbReference type="GO" id="GO:0004029">
    <property type="term" value="F:aldehyde dehydrogenase (NAD+) activity"/>
    <property type="evidence" value="ECO:0007669"/>
    <property type="project" value="TreeGrafter"/>
</dbReference>
<name>A0A973A9X4_9GAMM</name>
<proteinExistence type="inferred from homology"/>
<dbReference type="Gene3D" id="3.40.605.10">
    <property type="entry name" value="Aldehyde Dehydrogenase, Chain A, domain 1"/>
    <property type="match status" value="1"/>
</dbReference>
<dbReference type="InterPro" id="IPR016162">
    <property type="entry name" value="Ald_DH_N"/>
</dbReference>
<sequence>MNDATSTTIQDGMMEILNRQKRAYIAEGEVSVATRIDRLDRSVALLKKYGPRFCEAMAGDFGHRSIEQSKMTDIDGAIGPLQQARKHVKGWMKSEKRNTMFPLGLFGSRSRIDYQPLGVIGCISPWNFP</sequence>
<evidence type="ECO:0000313" key="5">
    <source>
        <dbReference type="EMBL" id="NQV66660.1"/>
    </source>
</evidence>
<comment type="caution">
    <text evidence="5">The sequence shown here is derived from an EMBL/GenBank/DDBJ whole genome shotgun (WGS) entry which is preliminary data.</text>
</comment>
<gene>
    <name evidence="5" type="ORF">HQ497_14980</name>
</gene>
<keyword evidence="2" id="KW-0560">Oxidoreductase</keyword>
<accession>A0A973A9X4</accession>
<evidence type="ECO:0000259" key="4">
    <source>
        <dbReference type="Pfam" id="PF00171"/>
    </source>
</evidence>
<dbReference type="InterPro" id="IPR015590">
    <property type="entry name" value="Aldehyde_DH_dom"/>
</dbReference>
<dbReference type="GO" id="GO:0005737">
    <property type="term" value="C:cytoplasm"/>
    <property type="evidence" value="ECO:0007669"/>
    <property type="project" value="TreeGrafter"/>
</dbReference>
<dbReference type="AlphaFoldDB" id="A0A973A9X4"/>
<feature type="non-terminal residue" evidence="5">
    <location>
        <position position="129"/>
    </location>
</feature>
<dbReference type="EMBL" id="JABMOJ010000557">
    <property type="protein sequence ID" value="NQV66660.1"/>
    <property type="molecule type" value="Genomic_DNA"/>
</dbReference>
<evidence type="ECO:0000256" key="2">
    <source>
        <dbReference type="ARBA" id="ARBA00023002"/>
    </source>
</evidence>
<dbReference type="GO" id="GO:0006081">
    <property type="term" value="P:aldehyde metabolic process"/>
    <property type="evidence" value="ECO:0007669"/>
    <property type="project" value="InterPro"/>
</dbReference>
<dbReference type="InterPro" id="IPR016161">
    <property type="entry name" value="Ald_DH/histidinol_DH"/>
</dbReference>
<evidence type="ECO:0000313" key="6">
    <source>
        <dbReference type="Proteomes" id="UP000754644"/>
    </source>
</evidence>
<dbReference type="Pfam" id="PF00171">
    <property type="entry name" value="Aldedh"/>
    <property type="match status" value="1"/>
</dbReference>
<protein>
    <submittedName>
        <fullName evidence="5">Aldehyde dehydrogenase family protein</fullName>
    </submittedName>
</protein>
<dbReference type="InterPro" id="IPR012394">
    <property type="entry name" value="Aldehyde_DH_NAD(P)"/>
</dbReference>